<protein>
    <submittedName>
        <fullName evidence="4">RNA-binding protein</fullName>
    </submittedName>
</protein>
<dbReference type="RefSeq" id="WP_091790722.1">
    <property type="nucleotide sequence ID" value="NZ_FNAF01000001.1"/>
</dbReference>
<name>A0A1G6RHV3_PEPNI</name>
<keyword evidence="1 2" id="KW-0694">RNA-binding</keyword>
<dbReference type="SMART" id="SM01103">
    <property type="entry name" value="CRS1_YhbY"/>
    <property type="match status" value="1"/>
</dbReference>
<dbReference type="Pfam" id="PF01985">
    <property type="entry name" value="CRS1_YhbY"/>
    <property type="match status" value="1"/>
</dbReference>
<dbReference type="InterPro" id="IPR001890">
    <property type="entry name" value="RNA-binding_CRM"/>
</dbReference>
<gene>
    <name evidence="4" type="ORF">SAMN04489866_10118</name>
</gene>
<dbReference type="AlphaFoldDB" id="A0A1G6RHV3"/>
<dbReference type="Gene3D" id="3.30.110.60">
    <property type="entry name" value="YhbY-like"/>
    <property type="match status" value="1"/>
</dbReference>
<evidence type="ECO:0000256" key="2">
    <source>
        <dbReference type="PROSITE-ProRule" id="PRU00626"/>
    </source>
</evidence>
<dbReference type="InterPro" id="IPR035920">
    <property type="entry name" value="YhbY-like_sf"/>
</dbReference>
<dbReference type="GO" id="GO:0003723">
    <property type="term" value="F:RNA binding"/>
    <property type="evidence" value="ECO:0007669"/>
    <property type="project" value="UniProtKB-UniRule"/>
</dbReference>
<dbReference type="InterPro" id="IPR051925">
    <property type="entry name" value="RNA-binding_domain"/>
</dbReference>
<evidence type="ECO:0000313" key="4">
    <source>
        <dbReference type="EMBL" id="SDD03587.1"/>
    </source>
</evidence>
<proteinExistence type="predicted"/>
<feature type="domain" description="CRM" evidence="3">
    <location>
        <begin position="2"/>
        <end position="98"/>
    </location>
</feature>
<dbReference type="PANTHER" id="PTHR40065:SF3">
    <property type="entry name" value="RNA-BINDING PROTEIN YHBY"/>
    <property type="match status" value="1"/>
</dbReference>
<dbReference type="PANTHER" id="PTHR40065">
    <property type="entry name" value="RNA-BINDING PROTEIN YHBY"/>
    <property type="match status" value="1"/>
</dbReference>
<dbReference type="SUPFAM" id="SSF75471">
    <property type="entry name" value="YhbY-like"/>
    <property type="match status" value="1"/>
</dbReference>
<sequence>MTVLTKKQIKGLRKMAQTTKGTVQVGKSGVTDGTLINLNEALLAHELVKVTVLKNSTDAIGDIAEALADASEAVLVQVIGRQIVLYKQNPDKPFIELADL</sequence>
<dbReference type="STRING" id="2741.SAMN04489866_10118"/>
<keyword evidence="5" id="KW-1185">Reference proteome</keyword>
<dbReference type="PROSITE" id="PS51295">
    <property type="entry name" value="CRM"/>
    <property type="match status" value="1"/>
</dbReference>
<organism evidence="4 5">
    <name type="scientific">Peptococcus niger</name>
    <dbReference type="NCBI Taxonomy" id="2741"/>
    <lineage>
        <taxon>Bacteria</taxon>
        <taxon>Bacillati</taxon>
        <taxon>Bacillota</taxon>
        <taxon>Clostridia</taxon>
        <taxon>Eubacteriales</taxon>
        <taxon>Peptococcaceae</taxon>
        <taxon>Peptococcus</taxon>
    </lineage>
</organism>
<accession>A0A1G6RHV3</accession>
<evidence type="ECO:0000313" key="5">
    <source>
        <dbReference type="Proteomes" id="UP000198995"/>
    </source>
</evidence>
<dbReference type="Proteomes" id="UP000198995">
    <property type="component" value="Unassembled WGS sequence"/>
</dbReference>
<evidence type="ECO:0000256" key="1">
    <source>
        <dbReference type="ARBA" id="ARBA00022884"/>
    </source>
</evidence>
<dbReference type="OrthoDB" id="9797519at2"/>
<dbReference type="EMBL" id="FNAF01000001">
    <property type="protein sequence ID" value="SDD03587.1"/>
    <property type="molecule type" value="Genomic_DNA"/>
</dbReference>
<reference evidence="4 5" key="1">
    <citation type="submission" date="2016-10" db="EMBL/GenBank/DDBJ databases">
        <authorList>
            <person name="de Groot N.N."/>
        </authorList>
    </citation>
    <scope>NUCLEOTIDE SEQUENCE [LARGE SCALE GENOMIC DNA]</scope>
    <source>
        <strain evidence="4 5">DSM 20475</strain>
    </source>
</reference>
<evidence type="ECO:0000259" key="3">
    <source>
        <dbReference type="PROSITE" id="PS51295"/>
    </source>
</evidence>